<evidence type="ECO:0000256" key="2">
    <source>
        <dbReference type="ARBA" id="ARBA00022723"/>
    </source>
</evidence>
<proteinExistence type="inferred from homology"/>
<dbReference type="InterPro" id="IPR017972">
    <property type="entry name" value="Cyt_P450_CS"/>
</dbReference>
<dbReference type="FunCoup" id="A0A804IB83">
    <property type="interactions" value="254"/>
</dbReference>
<dbReference type="InParanoid" id="A0A804IB83"/>
<dbReference type="InterPro" id="IPR002401">
    <property type="entry name" value="Cyt_P450_E_grp-I"/>
</dbReference>
<dbReference type="GO" id="GO:0020037">
    <property type="term" value="F:heme binding"/>
    <property type="evidence" value="ECO:0007669"/>
    <property type="project" value="InterPro"/>
</dbReference>
<reference evidence="6" key="1">
    <citation type="submission" date="2021-03" db="EMBL/GenBank/DDBJ databases">
        <authorList>
            <consortium name="Genoscope - CEA"/>
            <person name="William W."/>
        </authorList>
    </citation>
    <scope>NUCLEOTIDE SEQUENCE</scope>
    <source>
        <strain evidence="6">Doubled-haploid Pahang</strain>
    </source>
</reference>
<dbReference type="EnsemblPlants" id="Ma03_t12260.1">
    <property type="protein sequence ID" value="Ma03_p12260.1"/>
    <property type="gene ID" value="Ma03_g12260"/>
</dbReference>
<dbReference type="Pfam" id="PF00067">
    <property type="entry name" value="p450"/>
    <property type="match status" value="1"/>
</dbReference>
<keyword evidence="5" id="KW-0560">Oxidoreductase</keyword>
<keyword evidence="2 4" id="KW-0479">Metal-binding</keyword>
<dbReference type="OMA" id="AIVDERW"/>
<evidence type="ECO:0000256" key="3">
    <source>
        <dbReference type="ARBA" id="ARBA00023004"/>
    </source>
</evidence>
<dbReference type="Gramene" id="Ma03_t12260.1">
    <property type="protein sequence ID" value="Ma03_p12260.1"/>
    <property type="gene ID" value="Ma03_g12260"/>
</dbReference>
<gene>
    <name evidence="6" type="ORF">GSMUA_215100.1</name>
</gene>
<evidence type="ECO:0000256" key="5">
    <source>
        <dbReference type="RuleBase" id="RU000461"/>
    </source>
</evidence>
<sequence>MSLLFFLVPFLLLAILLAFKVLLSGKTQLRLPPSPPGLFFLGNLHQLSSLPHRSLLDLSRKYGPVMLIRMGQVPALIVSSADAAQELFKTHDLAISTRPATKAAMKITYGARNISFAPYGERWRQAKKLAVVHLLSPKRVLSMRALRHEEVRRMMERVAAACAGGGRPRGEVELSEVLYEYANATVYHAAAGKETKEGRTAARYRAMIDDGSVLLGGFQVDDAFPALGWLSAITGTDAKLDRIERRIDEFLSGILQEHIERAEQGFNRNEDFVDVLLSLQRDDAGDLGFAEIDIKAITSVSCELWPLNFTRQDLIAAGTDTSFASLEWAMAELVRNPRAMKKLQDEVRQVADGKPMVVEEDVNQMTYLKAVIKEVLRLHAPVPILVPRETMSSFSLQGYHVPAKTRVIVNAWAIARDPKSWEAPEEFKPERFMDNAVDYRGNDFLFIPFGAGRRMCPGINFAMATIQIALANLLYHFNWELPDGLNPVDLDMSEAPGLTTPKKIPLRLIAVPKDPLV</sequence>
<dbReference type="EMBL" id="HG996468">
    <property type="protein sequence ID" value="CAG1849924.1"/>
    <property type="molecule type" value="Genomic_DNA"/>
</dbReference>
<comment type="similarity">
    <text evidence="1 5">Belongs to the cytochrome P450 family.</text>
</comment>
<dbReference type="AlphaFoldDB" id="A0A804IB83"/>
<dbReference type="FunFam" id="1.10.630.10:FF:000011">
    <property type="entry name" value="Cytochrome P450 83B1"/>
    <property type="match status" value="1"/>
</dbReference>
<keyword evidence="8" id="KW-1185">Reference proteome</keyword>
<dbReference type="GO" id="GO:0004497">
    <property type="term" value="F:monooxygenase activity"/>
    <property type="evidence" value="ECO:0007669"/>
    <property type="project" value="UniProtKB-KW"/>
</dbReference>
<protein>
    <submittedName>
        <fullName evidence="6">(wild Malaysian banana) hypothetical protein</fullName>
    </submittedName>
</protein>
<accession>A0A804IB83</accession>
<dbReference type="Gene3D" id="1.10.630.10">
    <property type="entry name" value="Cytochrome P450"/>
    <property type="match status" value="1"/>
</dbReference>
<dbReference type="PRINTS" id="PR00463">
    <property type="entry name" value="EP450I"/>
</dbReference>
<keyword evidence="5" id="KW-0503">Monooxygenase</keyword>
<evidence type="ECO:0000256" key="4">
    <source>
        <dbReference type="PIRSR" id="PIRSR602401-1"/>
    </source>
</evidence>
<dbReference type="PANTHER" id="PTHR47955:SF15">
    <property type="entry name" value="CYTOCHROME P450 71A2-LIKE"/>
    <property type="match status" value="1"/>
</dbReference>
<dbReference type="InterPro" id="IPR036396">
    <property type="entry name" value="Cyt_P450_sf"/>
</dbReference>
<evidence type="ECO:0000313" key="6">
    <source>
        <dbReference type="EMBL" id="CAG1849924.1"/>
    </source>
</evidence>
<comment type="cofactor">
    <cofactor evidence="4">
        <name>heme</name>
        <dbReference type="ChEBI" id="CHEBI:30413"/>
    </cofactor>
</comment>
<evidence type="ECO:0000313" key="7">
    <source>
        <dbReference type="EnsemblPlants" id="Ma03_p12260.1"/>
    </source>
</evidence>
<dbReference type="PRINTS" id="PR00385">
    <property type="entry name" value="P450"/>
</dbReference>
<organism evidence="7 8">
    <name type="scientific">Musa acuminata subsp. malaccensis</name>
    <name type="common">Wild banana</name>
    <name type="synonym">Musa malaccensis</name>
    <dbReference type="NCBI Taxonomy" id="214687"/>
    <lineage>
        <taxon>Eukaryota</taxon>
        <taxon>Viridiplantae</taxon>
        <taxon>Streptophyta</taxon>
        <taxon>Embryophyta</taxon>
        <taxon>Tracheophyta</taxon>
        <taxon>Spermatophyta</taxon>
        <taxon>Magnoliopsida</taxon>
        <taxon>Liliopsida</taxon>
        <taxon>Zingiberales</taxon>
        <taxon>Musaceae</taxon>
        <taxon>Musa</taxon>
    </lineage>
</organism>
<dbReference type="Proteomes" id="UP000012960">
    <property type="component" value="Unplaced"/>
</dbReference>
<keyword evidence="4 5" id="KW-0349">Heme</keyword>
<dbReference type="CDD" id="cd11072">
    <property type="entry name" value="CYP71-like"/>
    <property type="match status" value="1"/>
</dbReference>
<evidence type="ECO:0000313" key="8">
    <source>
        <dbReference type="Proteomes" id="UP000012960"/>
    </source>
</evidence>
<dbReference type="GO" id="GO:0005506">
    <property type="term" value="F:iron ion binding"/>
    <property type="evidence" value="ECO:0007669"/>
    <property type="project" value="InterPro"/>
</dbReference>
<evidence type="ECO:0000256" key="1">
    <source>
        <dbReference type="ARBA" id="ARBA00010617"/>
    </source>
</evidence>
<feature type="binding site" description="axial binding residue" evidence="4">
    <location>
        <position position="456"/>
    </location>
    <ligand>
        <name>heme</name>
        <dbReference type="ChEBI" id="CHEBI:30413"/>
    </ligand>
    <ligandPart>
        <name>Fe</name>
        <dbReference type="ChEBI" id="CHEBI:18248"/>
    </ligandPart>
</feature>
<dbReference type="PROSITE" id="PS00086">
    <property type="entry name" value="CYTOCHROME_P450"/>
    <property type="match status" value="1"/>
</dbReference>
<reference evidence="7" key="2">
    <citation type="submission" date="2021-05" db="UniProtKB">
        <authorList>
            <consortium name="EnsemblPlants"/>
        </authorList>
    </citation>
    <scope>IDENTIFICATION</scope>
    <source>
        <strain evidence="7">subsp. malaccensis</strain>
    </source>
</reference>
<dbReference type="PANTHER" id="PTHR47955">
    <property type="entry name" value="CYTOCHROME P450 FAMILY 71 PROTEIN"/>
    <property type="match status" value="1"/>
</dbReference>
<dbReference type="SUPFAM" id="SSF48264">
    <property type="entry name" value="Cytochrome P450"/>
    <property type="match status" value="1"/>
</dbReference>
<name>A0A804IB83_MUSAM</name>
<dbReference type="InterPro" id="IPR001128">
    <property type="entry name" value="Cyt_P450"/>
</dbReference>
<dbReference type="GO" id="GO:0016705">
    <property type="term" value="F:oxidoreductase activity, acting on paired donors, with incorporation or reduction of molecular oxygen"/>
    <property type="evidence" value="ECO:0007669"/>
    <property type="project" value="InterPro"/>
</dbReference>
<keyword evidence="3 4" id="KW-0408">Iron</keyword>